<protein>
    <submittedName>
        <fullName evidence="1">Uncharacterized protein</fullName>
    </submittedName>
</protein>
<name>A0ACC0M0Q7_RHOML</name>
<dbReference type="EMBL" id="CM046397">
    <property type="protein sequence ID" value="KAI8534174.1"/>
    <property type="molecule type" value="Genomic_DNA"/>
</dbReference>
<organism evidence="1 2">
    <name type="scientific">Rhododendron molle</name>
    <name type="common">Chinese azalea</name>
    <name type="synonym">Azalea mollis</name>
    <dbReference type="NCBI Taxonomy" id="49168"/>
    <lineage>
        <taxon>Eukaryota</taxon>
        <taxon>Viridiplantae</taxon>
        <taxon>Streptophyta</taxon>
        <taxon>Embryophyta</taxon>
        <taxon>Tracheophyta</taxon>
        <taxon>Spermatophyta</taxon>
        <taxon>Magnoliopsida</taxon>
        <taxon>eudicotyledons</taxon>
        <taxon>Gunneridae</taxon>
        <taxon>Pentapetalae</taxon>
        <taxon>asterids</taxon>
        <taxon>Ericales</taxon>
        <taxon>Ericaceae</taxon>
        <taxon>Ericoideae</taxon>
        <taxon>Rhodoreae</taxon>
        <taxon>Rhododendron</taxon>
    </lineage>
</organism>
<evidence type="ECO:0000313" key="1">
    <source>
        <dbReference type="EMBL" id="KAI8534174.1"/>
    </source>
</evidence>
<keyword evidence="2" id="KW-1185">Reference proteome</keyword>
<comment type="caution">
    <text evidence="1">The sequence shown here is derived from an EMBL/GenBank/DDBJ whole genome shotgun (WGS) entry which is preliminary data.</text>
</comment>
<evidence type="ECO:0000313" key="2">
    <source>
        <dbReference type="Proteomes" id="UP001062846"/>
    </source>
</evidence>
<accession>A0ACC0M0Q7</accession>
<reference evidence="1" key="1">
    <citation type="submission" date="2022-02" db="EMBL/GenBank/DDBJ databases">
        <title>Plant Genome Project.</title>
        <authorList>
            <person name="Zhang R.-G."/>
        </authorList>
    </citation>
    <scope>NUCLEOTIDE SEQUENCE</scope>
    <source>
        <strain evidence="1">AT1</strain>
    </source>
</reference>
<proteinExistence type="predicted"/>
<dbReference type="Proteomes" id="UP001062846">
    <property type="component" value="Chromosome 10"/>
</dbReference>
<gene>
    <name evidence="1" type="ORF">RHMOL_Rhmol10G0068700</name>
</gene>
<sequence>MRPFLFTEIVAGGGESEVYDNLLANGAFYTADMGLILLSRRKLTSCPLDDRLLRVEVEYGSASSCSIRDAQVAVPPDIYALTNWLFDVPPTSPTAEELEEKWLELQNLMKCKGKESSSTESQRFLQLCINGAQITGIKGNCWRLLIRYKQSSLDYRGIMLDLMRNFIHAVTLPTAMKKKPRDDFDKILIEFEDDAEFKKVLKEFEKDDSKHVSITTISDILRKTY</sequence>